<keyword evidence="2" id="KW-1185">Reference proteome</keyword>
<dbReference type="AlphaFoldDB" id="A0A0R3PAV9"/>
<evidence type="ECO:0000313" key="3">
    <source>
        <dbReference type="WBParaSite" id="ACOC_0000075001-mRNA-1"/>
    </source>
</evidence>
<proteinExistence type="predicted"/>
<gene>
    <name evidence="1" type="ORF">ACOC_LOCUS751</name>
</gene>
<organism evidence="3">
    <name type="scientific">Angiostrongylus costaricensis</name>
    <name type="common">Nematode worm</name>
    <dbReference type="NCBI Taxonomy" id="334426"/>
    <lineage>
        <taxon>Eukaryota</taxon>
        <taxon>Metazoa</taxon>
        <taxon>Ecdysozoa</taxon>
        <taxon>Nematoda</taxon>
        <taxon>Chromadorea</taxon>
        <taxon>Rhabditida</taxon>
        <taxon>Rhabditina</taxon>
        <taxon>Rhabditomorpha</taxon>
        <taxon>Strongyloidea</taxon>
        <taxon>Metastrongylidae</taxon>
        <taxon>Angiostrongylus</taxon>
    </lineage>
</organism>
<evidence type="ECO:0000313" key="1">
    <source>
        <dbReference type="EMBL" id="VDM52336.1"/>
    </source>
</evidence>
<evidence type="ECO:0000313" key="2">
    <source>
        <dbReference type="Proteomes" id="UP000267027"/>
    </source>
</evidence>
<protein>
    <submittedName>
        <fullName evidence="3">RNA-directed DNA polymerase</fullName>
    </submittedName>
</protein>
<sequence>MIDLYGVDQSPAVHVAGSEKLISMRLSRLGVRQVKPKPSSPLTQRQPKRGEYTIVTADSSENCSIPRFYDFQDELKVLKQQPKPHVKLEDLRGQWMRGNELDVRSAGTRTVDAKTDQIK</sequence>
<accession>A0A0R3PAV9</accession>
<dbReference type="WBParaSite" id="ACOC_0000075001-mRNA-1">
    <property type="protein sequence ID" value="ACOC_0000075001-mRNA-1"/>
    <property type="gene ID" value="ACOC_0000075001"/>
</dbReference>
<dbReference type="EMBL" id="UYYA01000087">
    <property type="protein sequence ID" value="VDM52336.1"/>
    <property type="molecule type" value="Genomic_DNA"/>
</dbReference>
<reference evidence="3" key="1">
    <citation type="submission" date="2017-02" db="UniProtKB">
        <authorList>
            <consortium name="WormBaseParasite"/>
        </authorList>
    </citation>
    <scope>IDENTIFICATION</scope>
</reference>
<reference evidence="1 2" key="2">
    <citation type="submission" date="2018-11" db="EMBL/GenBank/DDBJ databases">
        <authorList>
            <consortium name="Pathogen Informatics"/>
        </authorList>
    </citation>
    <scope>NUCLEOTIDE SEQUENCE [LARGE SCALE GENOMIC DNA]</scope>
    <source>
        <strain evidence="1 2">Costa Rica</strain>
    </source>
</reference>
<name>A0A0R3PAV9_ANGCS</name>
<dbReference type="Proteomes" id="UP000267027">
    <property type="component" value="Unassembled WGS sequence"/>
</dbReference>